<dbReference type="KEGG" id="bacg:D2962_05200"/>
<proteinExistence type="predicted"/>
<dbReference type="InterPro" id="IPR013022">
    <property type="entry name" value="Xyl_isomerase-like_TIM-brl"/>
</dbReference>
<dbReference type="Gene3D" id="3.20.20.150">
    <property type="entry name" value="Divalent-metal-dependent TIM barrel enzymes"/>
    <property type="match status" value="1"/>
</dbReference>
<feature type="domain" description="Xylose isomerase-like TIM barrel" evidence="1">
    <location>
        <begin position="29"/>
        <end position="289"/>
    </location>
</feature>
<dbReference type="InterPro" id="IPR036237">
    <property type="entry name" value="Xyl_isomerase-like_sf"/>
</dbReference>
<evidence type="ECO:0000313" key="2">
    <source>
        <dbReference type="EMBL" id="AYO30088.1"/>
    </source>
</evidence>
<dbReference type="RefSeq" id="WP_122014357.1">
    <property type="nucleotide sequence ID" value="NZ_CP033169.1"/>
</dbReference>
<keyword evidence="2" id="KW-0413">Isomerase</keyword>
<dbReference type="EMBL" id="CP033169">
    <property type="protein sequence ID" value="AYO30088.1"/>
    <property type="molecule type" value="Genomic_DNA"/>
</dbReference>
<evidence type="ECO:0000313" key="3">
    <source>
        <dbReference type="Proteomes" id="UP000280960"/>
    </source>
</evidence>
<dbReference type="PANTHER" id="PTHR12110">
    <property type="entry name" value="HYDROXYPYRUVATE ISOMERASE"/>
    <property type="match status" value="1"/>
</dbReference>
<sequence>MVKGVGINADSSTIDGNLNVLEGMLAFFEQKGFDYVEIPVHGVDCIVNGELMTPRLEKVKRILKSFGLKYTVHAPDNLNLADTDNESLYMKAMESTIKFASEIGAEIVVYHSSYGNTNMESFIKAMTKRYRTDKLDEIKKKLQQEETKKLQLLAEYAVKCGVLIAVENHFLGNPATYSYGNYPDTLVDMIKSVGFKNVGICYDFGHGYISSKKYGFEFVKAVEMVEPYIIHIHIHDNFGKMDAREKNIERIFTGKGDLHLPVGWGDIPYDEIFEIVARRYEGVLMLELQPRFKDCIEDVISVMKGYMKKYFRIEKKID</sequence>
<gene>
    <name evidence="2" type="ORF">D2962_05200</name>
</gene>
<evidence type="ECO:0000259" key="1">
    <source>
        <dbReference type="Pfam" id="PF01261"/>
    </source>
</evidence>
<dbReference type="Pfam" id="PF01261">
    <property type="entry name" value="AP_endonuc_2"/>
    <property type="match status" value="1"/>
</dbReference>
<dbReference type="PANTHER" id="PTHR12110:SF53">
    <property type="entry name" value="BLR5974 PROTEIN"/>
    <property type="match status" value="1"/>
</dbReference>
<dbReference type="Proteomes" id="UP000280960">
    <property type="component" value="Chromosome"/>
</dbReference>
<dbReference type="SUPFAM" id="SSF51658">
    <property type="entry name" value="Xylose isomerase-like"/>
    <property type="match status" value="1"/>
</dbReference>
<name>A0A3G2R4P0_9FIRM</name>
<organism evidence="2 3">
    <name type="scientific">Biomaibacter acetigenes</name>
    <dbReference type="NCBI Taxonomy" id="2316383"/>
    <lineage>
        <taxon>Bacteria</taxon>
        <taxon>Bacillati</taxon>
        <taxon>Bacillota</taxon>
        <taxon>Clostridia</taxon>
        <taxon>Thermosediminibacterales</taxon>
        <taxon>Tepidanaerobacteraceae</taxon>
        <taxon>Biomaibacter</taxon>
    </lineage>
</organism>
<protein>
    <submittedName>
        <fullName evidence="2">Sugar phosphate isomerase/epimerase</fullName>
    </submittedName>
</protein>
<dbReference type="AlphaFoldDB" id="A0A3G2R4P0"/>
<accession>A0A3G2R4P0</accession>
<reference evidence="2 3" key="1">
    <citation type="submission" date="2018-10" db="EMBL/GenBank/DDBJ databases">
        <authorList>
            <person name="Zhang X."/>
        </authorList>
    </citation>
    <scope>NUCLEOTIDE SEQUENCE [LARGE SCALE GENOMIC DNA]</scope>
    <source>
        <strain evidence="2 3">SK-G1</strain>
    </source>
</reference>
<dbReference type="InterPro" id="IPR050312">
    <property type="entry name" value="IolE/XylAMocC-like"/>
</dbReference>
<dbReference type="GO" id="GO:0016853">
    <property type="term" value="F:isomerase activity"/>
    <property type="evidence" value="ECO:0007669"/>
    <property type="project" value="UniProtKB-KW"/>
</dbReference>
<keyword evidence="3" id="KW-1185">Reference proteome</keyword>